<comment type="caution">
    <text evidence="4">The sequence shown here is derived from an EMBL/GenBank/DDBJ whole genome shotgun (WGS) entry which is preliminary data.</text>
</comment>
<evidence type="ECO:0000256" key="2">
    <source>
        <dbReference type="ARBA" id="ARBA00022512"/>
    </source>
</evidence>
<dbReference type="AlphaFoldDB" id="A0A8K0HLP8"/>
<sequence>MVLSEDKHGVERHGQNRSSTKHRHLHSVSCKKKSSRPNPSADDQDPKNGTTSLANSTTAMVLNVMSFGAVEDGIKDDTGAVNKAWDAACQS</sequence>
<dbReference type="InterPro" id="IPR011050">
    <property type="entry name" value="Pectin_lyase_fold/virulence"/>
</dbReference>
<accession>A0A8K0HLP8</accession>
<feature type="compositionally biased region" description="Basic residues" evidence="3">
    <location>
        <begin position="19"/>
        <end position="35"/>
    </location>
</feature>
<proteinExistence type="predicted"/>
<feature type="compositionally biased region" description="Basic and acidic residues" evidence="3">
    <location>
        <begin position="1"/>
        <end position="14"/>
    </location>
</feature>
<evidence type="ECO:0008006" key="6">
    <source>
        <dbReference type="Google" id="ProtNLM"/>
    </source>
</evidence>
<evidence type="ECO:0000313" key="4">
    <source>
        <dbReference type="EMBL" id="KAF3453899.1"/>
    </source>
</evidence>
<dbReference type="Gene3D" id="2.160.20.10">
    <property type="entry name" value="Single-stranded right-handed beta-helix, Pectin lyase-like"/>
    <property type="match status" value="1"/>
</dbReference>
<dbReference type="Proteomes" id="UP000796880">
    <property type="component" value="Unassembled WGS sequence"/>
</dbReference>
<keyword evidence="2" id="KW-0964">Secreted</keyword>
<evidence type="ECO:0000313" key="5">
    <source>
        <dbReference type="Proteomes" id="UP000796880"/>
    </source>
</evidence>
<gene>
    <name evidence="4" type="ORF">FNV43_RR04340</name>
</gene>
<feature type="region of interest" description="Disordered" evidence="3">
    <location>
        <begin position="1"/>
        <end position="54"/>
    </location>
</feature>
<protein>
    <recommendedName>
        <fullName evidence="6">Pectate lyase superfamily protein domain-containing protein</fullName>
    </recommendedName>
</protein>
<evidence type="ECO:0000256" key="1">
    <source>
        <dbReference type="ARBA" id="ARBA00004191"/>
    </source>
</evidence>
<dbReference type="EMBL" id="VOIH02000002">
    <property type="protein sequence ID" value="KAF3453899.1"/>
    <property type="molecule type" value="Genomic_DNA"/>
</dbReference>
<dbReference type="SUPFAM" id="SSF51126">
    <property type="entry name" value="Pectin lyase-like"/>
    <property type="match status" value="1"/>
</dbReference>
<dbReference type="OrthoDB" id="1749345at2759"/>
<name>A0A8K0HLP8_9ROSA</name>
<keyword evidence="5" id="KW-1185">Reference proteome</keyword>
<comment type="subcellular location">
    <subcellularLocation>
        <location evidence="1">Secreted</location>
        <location evidence="1">Cell wall</location>
    </subcellularLocation>
</comment>
<keyword evidence="2" id="KW-0134">Cell wall</keyword>
<organism evidence="4 5">
    <name type="scientific">Rhamnella rubrinervis</name>
    <dbReference type="NCBI Taxonomy" id="2594499"/>
    <lineage>
        <taxon>Eukaryota</taxon>
        <taxon>Viridiplantae</taxon>
        <taxon>Streptophyta</taxon>
        <taxon>Embryophyta</taxon>
        <taxon>Tracheophyta</taxon>
        <taxon>Spermatophyta</taxon>
        <taxon>Magnoliopsida</taxon>
        <taxon>eudicotyledons</taxon>
        <taxon>Gunneridae</taxon>
        <taxon>Pentapetalae</taxon>
        <taxon>rosids</taxon>
        <taxon>fabids</taxon>
        <taxon>Rosales</taxon>
        <taxon>Rhamnaceae</taxon>
        <taxon>rhamnoid group</taxon>
        <taxon>Rhamneae</taxon>
        <taxon>Rhamnella</taxon>
    </lineage>
</organism>
<evidence type="ECO:0000256" key="3">
    <source>
        <dbReference type="SAM" id="MobiDB-lite"/>
    </source>
</evidence>
<dbReference type="InterPro" id="IPR012334">
    <property type="entry name" value="Pectin_lyas_fold"/>
</dbReference>
<reference evidence="4" key="1">
    <citation type="submission" date="2020-03" db="EMBL/GenBank/DDBJ databases">
        <title>A high-quality chromosome-level genome assembly of a woody plant with both climbing and erect habits, Rhamnella rubrinervis.</title>
        <authorList>
            <person name="Lu Z."/>
            <person name="Yang Y."/>
            <person name="Zhu X."/>
            <person name="Sun Y."/>
        </authorList>
    </citation>
    <scope>NUCLEOTIDE SEQUENCE</scope>
    <source>
        <strain evidence="4">BYM</strain>
        <tissue evidence="4">Leaf</tissue>
    </source>
</reference>